<sequence length="38" mass="4219">MTPIMGVFYMSLMSLNNLPPSSFYALNCICVVNMLTAM</sequence>
<dbReference type="Proteomes" id="UP000004641">
    <property type="component" value="Unassembled WGS sequence"/>
</dbReference>
<dbReference type="AlphaFoldDB" id="A0A0H3PSE5"/>
<name>A0A0H3PSE5_ECO5C</name>
<accession>A0A0H3PSE5</accession>
<gene>
    <name evidence="1" type="ORF">ECH7EC869_2884</name>
</gene>
<organism evidence="1 2">
    <name type="scientific">Escherichia coli O157:H7 (strain EC869)</name>
    <dbReference type="NCBI Taxonomy" id="478008"/>
    <lineage>
        <taxon>Bacteria</taxon>
        <taxon>Pseudomonadati</taxon>
        <taxon>Pseudomonadota</taxon>
        <taxon>Gammaproteobacteria</taxon>
        <taxon>Enterobacterales</taxon>
        <taxon>Enterobacteriaceae</taxon>
        <taxon>Escherichia</taxon>
    </lineage>
</organism>
<protein>
    <submittedName>
        <fullName evidence="1">Uncharacterized protein</fullName>
    </submittedName>
</protein>
<dbReference type="BioCyc" id="ECOL478008-HMP:G76-482791-MONOMER"/>
<dbReference type="EMBL" id="ABHU01000024">
    <property type="protein sequence ID" value="EDU89326.1"/>
    <property type="molecule type" value="Genomic_DNA"/>
</dbReference>
<reference evidence="1 2" key="1">
    <citation type="journal article" date="2011" name="Appl. Environ. Microbiol.">
        <title>Genome signatures of Escherichia coli O157:H7 isolates from the bovine host reservoir.</title>
        <authorList>
            <person name="Eppinger M."/>
            <person name="Mammel M.K."/>
            <person name="Leclerc J.E."/>
            <person name="Ravel J."/>
            <person name="Cebula T.A."/>
        </authorList>
    </citation>
    <scope>NUCLEOTIDE SEQUENCE [LARGE SCALE GENOMIC DNA]</scope>
    <source>
        <strain evidence="1 2">EC869</strain>
    </source>
</reference>
<evidence type="ECO:0000313" key="1">
    <source>
        <dbReference type="EMBL" id="EDU89326.1"/>
    </source>
</evidence>
<proteinExistence type="predicted"/>
<comment type="caution">
    <text evidence="1">The sequence shown here is derived from an EMBL/GenBank/DDBJ whole genome shotgun (WGS) entry which is preliminary data.</text>
</comment>
<evidence type="ECO:0000313" key="2">
    <source>
        <dbReference type="Proteomes" id="UP000004641"/>
    </source>
</evidence>